<comment type="similarity">
    <text evidence="1 6">Belongs to the peptidase S14 family.</text>
</comment>
<gene>
    <name evidence="7" type="ORF">FQB35_15440</name>
</gene>
<evidence type="ECO:0000256" key="4">
    <source>
        <dbReference type="ARBA" id="ARBA00022801"/>
    </source>
</evidence>
<dbReference type="GO" id="GO:0004176">
    <property type="term" value="F:ATP-dependent peptidase activity"/>
    <property type="evidence" value="ECO:0007669"/>
    <property type="project" value="InterPro"/>
</dbReference>
<dbReference type="AlphaFoldDB" id="A0A5C0SHP9"/>
<dbReference type="GO" id="GO:0006515">
    <property type="term" value="P:protein quality control for misfolded or incompletely synthesized proteins"/>
    <property type="evidence" value="ECO:0007669"/>
    <property type="project" value="TreeGrafter"/>
</dbReference>
<dbReference type="SUPFAM" id="SSF52096">
    <property type="entry name" value="ClpP/crotonase"/>
    <property type="match status" value="1"/>
</dbReference>
<dbReference type="KEGG" id="crs:FQB35_15440"/>
<proteinExistence type="inferred from homology"/>
<keyword evidence="3 7" id="KW-0645">Protease</keyword>
<keyword evidence="5" id="KW-0720">Serine protease</keyword>
<dbReference type="PANTHER" id="PTHR10381">
    <property type="entry name" value="ATP-DEPENDENT CLP PROTEASE PROTEOLYTIC SUBUNIT"/>
    <property type="match status" value="1"/>
</dbReference>
<dbReference type="CDD" id="cd07016">
    <property type="entry name" value="S14_ClpP_1"/>
    <property type="match status" value="1"/>
</dbReference>
<dbReference type="InterPro" id="IPR023562">
    <property type="entry name" value="ClpP/TepA"/>
</dbReference>
<dbReference type="PANTHER" id="PTHR10381:SF70">
    <property type="entry name" value="ATP-DEPENDENT CLP PROTEASE PROTEOLYTIC SUBUNIT"/>
    <property type="match status" value="1"/>
</dbReference>
<protein>
    <recommendedName>
        <fullName evidence="6">ATP-dependent Clp protease proteolytic subunit</fullName>
    </recommendedName>
</protein>
<dbReference type="PRINTS" id="PR00127">
    <property type="entry name" value="CLPPROTEASEP"/>
</dbReference>
<accession>A0A5C0SHP9</accession>
<evidence type="ECO:0000256" key="2">
    <source>
        <dbReference type="ARBA" id="ARBA00022490"/>
    </source>
</evidence>
<keyword evidence="8" id="KW-1185">Reference proteome</keyword>
<dbReference type="OrthoDB" id="9806592at2"/>
<dbReference type="Proteomes" id="UP000324646">
    <property type="component" value="Plasmid pCT01"/>
</dbReference>
<keyword evidence="2" id="KW-0963">Cytoplasm</keyword>
<geneLocation type="plasmid" evidence="8">
    <name>pct01</name>
</geneLocation>
<keyword evidence="7" id="KW-0614">Plasmid</keyword>
<organism evidence="7 8">
    <name type="scientific">Crassaminicella thermophila</name>
    <dbReference type="NCBI Taxonomy" id="2599308"/>
    <lineage>
        <taxon>Bacteria</taxon>
        <taxon>Bacillati</taxon>
        <taxon>Bacillota</taxon>
        <taxon>Clostridia</taxon>
        <taxon>Eubacteriales</taxon>
        <taxon>Clostridiaceae</taxon>
        <taxon>Crassaminicella</taxon>
    </lineage>
</organism>
<name>A0A5C0SHP9_CRATE</name>
<dbReference type="NCBIfam" id="NF045542">
    <property type="entry name" value="Clp_rel_HeadMat"/>
    <property type="match status" value="1"/>
</dbReference>
<sequence length="244" mass="26632">MKIEIKGPIISSSVQWIYDLFEMEATSPKKVKEQLKNAKDNEDVEVEINSGGGSVFAGSEIYTMLKDYGGNVTVKIVGLAASAASVIAMAGNKVMMSPTGQIMIHNASISGVNGDKNTLNHEAGVLESIDSTIAYAYELKTGMTEKELLDMMNKETWLSPKKALDYGFIDEIMFTENNQNSFVASVNCEIIPQQVIDKLRNELLGKGGISNLLNNTEETAEKSTKKSSNELELAKAKLKLKINL</sequence>
<evidence type="ECO:0000256" key="6">
    <source>
        <dbReference type="RuleBase" id="RU003567"/>
    </source>
</evidence>
<evidence type="ECO:0000313" key="7">
    <source>
        <dbReference type="EMBL" id="QEK13720.1"/>
    </source>
</evidence>
<dbReference type="RefSeq" id="WP_148810892.1">
    <property type="nucleotide sequence ID" value="NZ_CP042244.1"/>
</dbReference>
<dbReference type="InterPro" id="IPR001907">
    <property type="entry name" value="ClpP"/>
</dbReference>
<dbReference type="Pfam" id="PF00574">
    <property type="entry name" value="CLP_protease"/>
    <property type="match status" value="1"/>
</dbReference>
<dbReference type="Gene3D" id="3.90.226.10">
    <property type="entry name" value="2-enoyl-CoA Hydratase, Chain A, domain 1"/>
    <property type="match status" value="1"/>
</dbReference>
<evidence type="ECO:0000313" key="8">
    <source>
        <dbReference type="Proteomes" id="UP000324646"/>
    </source>
</evidence>
<evidence type="ECO:0000256" key="1">
    <source>
        <dbReference type="ARBA" id="ARBA00007039"/>
    </source>
</evidence>
<dbReference type="InterPro" id="IPR029045">
    <property type="entry name" value="ClpP/crotonase-like_dom_sf"/>
</dbReference>
<evidence type="ECO:0000256" key="5">
    <source>
        <dbReference type="ARBA" id="ARBA00022825"/>
    </source>
</evidence>
<dbReference type="GO" id="GO:0004252">
    <property type="term" value="F:serine-type endopeptidase activity"/>
    <property type="evidence" value="ECO:0007669"/>
    <property type="project" value="InterPro"/>
</dbReference>
<evidence type="ECO:0000256" key="3">
    <source>
        <dbReference type="ARBA" id="ARBA00022670"/>
    </source>
</evidence>
<dbReference type="GO" id="GO:0009368">
    <property type="term" value="C:endopeptidase Clp complex"/>
    <property type="evidence" value="ECO:0007669"/>
    <property type="project" value="TreeGrafter"/>
</dbReference>
<reference evidence="7 8" key="1">
    <citation type="submission" date="2019-07" db="EMBL/GenBank/DDBJ databases">
        <title>Complete genome of Crassaminicella thermophila SY095.</title>
        <authorList>
            <person name="Li X."/>
        </authorList>
    </citation>
    <scope>NUCLEOTIDE SEQUENCE [LARGE SCALE GENOMIC DNA]</scope>
    <source>
        <strain evidence="7 8">SY095</strain>
        <plasmid evidence="8">pct01</plasmid>
    </source>
</reference>
<keyword evidence="4" id="KW-0378">Hydrolase</keyword>
<dbReference type="GO" id="GO:0051117">
    <property type="term" value="F:ATPase binding"/>
    <property type="evidence" value="ECO:0007669"/>
    <property type="project" value="TreeGrafter"/>
</dbReference>
<dbReference type="EMBL" id="CP042244">
    <property type="protein sequence ID" value="QEK13720.1"/>
    <property type="molecule type" value="Genomic_DNA"/>
</dbReference>